<feature type="transmembrane region" description="Helical" evidence="1">
    <location>
        <begin position="75"/>
        <end position="98"/>
    </location>
</feature>
<dbReference type="PATRIC" id="fig|224013.5.peg.3349"/>
<gene>
    <name evidence="2" type="ORF">ACX27_13850</name>
</gene>
<keyword evidence="1" id="KW-0472">Membrane</keyword>
<dbReference type="RefSeq" id="WP_062293366.1">
    <property type="nucleotide sequence ID" value="NZ_CP012036.1"/>
</dbReference>
<dbReference type="EMBL" id="CP012036">
    <property type="protein sequence ID" value="ALF53680.1"/>
    <property type="molecule type" value="Genomic_DNA"/>
</dbReference>
<dbReference type="AlphaFoldDB" id="A0A0M5ML37"/>
<organism evidence="2 3">
    <name type="scientific">Nostoc piscinale CENA21</name>
    <dbReference type="NCBI Taxonomy" id="224013"/>
    <lineage>
        <taxon>Bacteria</taxon>
        <taxon>Bacillati</taxon>
        <taxon>Cyanobacteriota</taxon>
        <taxon>Cyanophyceae</taxon>
        <taxon>Nostocales</taxon>
        <taxon>Nostocaceae</taxon>
        <taxon>Nostoc</taxon>
    </lineage>
</organism>
<evidence type="ECO:0000256" key="1">
    <source>
        <dbReference type="SAM" id="Phobius"/>
    </source>
</evidence>
<protein>
    <submittedName>
        <fullName evidence="2">Membrane protein</fullName>
    </submittedName>
</protein>
<keyword evidence="1" id="KW-0812">Transmembrane</keyword>
<proteinExistence type="predicted"/>
<evidence type="ECO:0000313" key="2">
    <source>
        <dbReference type="EMBL" id="ALF53680.1"/>
    </source>
</evidence>
<dbReference type="Proteomes" id="UP000062645">
    <property type="component" value="Chromosome"/>
</dbReference>
<dbReference type="OrthoDB" id="6168062at2"/>
<reference evidence="3" key="1">
    <citation type="submission" date="2015-07" db="EMBL/GenBank/DDBJ databases">
        <title>Genome Of Nitrogen-Fixing Cyanobacterium Nostoc piscinale CENA21 From Solimoes/Amazon River Floodplain Sediments And Comparative Genomics To Uncover Biosynthetic Natural Products Potential.</title>
        <authorList>
            <person name="Leao T.F."/>
            <person name="Leao P.N."/>
            <person name="Guimaraes P.I."/>
            <person name="de Melo A.G.C."/>
            <person name="Ramos R.T.J."/>
            <person name="Silva A."/>
            <person name="Fiore M.F."/>
            <person name="Schneider M.P.C."/>
        </authorList>
    </citation>
    <scope>NUCLEOTIDE SEQUENCE [LARGE SCALE GENOMIC DNA]</scope>
    <source>
        <strain evidence="3">CENA21</strain>
    </source>
</reference>
<feature type="transmembrane region" description="Helical" evidence="1">
    <location>
        <begin position="104"/>
        <end position="126"/>
    </location>
</feature>
<accession>A0A0M5ML37</accession>
<evidence type="ECO:0000313" key="3">
    <source>
        <dbReference type="Proteomes" id="UP000062645"/>
    </source>
</evidence>
<name>A0A0M5ML37_9NOSO</name>
<dbReference type="STRING" id="224013.ACX27_13850"/>
<keyword evidence="1" id="KW-1133">Transmembrane helix</keyword>
<dbReference type="KEGG" id="npz:ACX27_13850"/>
<reference evidence="2 3" key="2">
    <citation type="journal article" date="2016" name="Genome Announc.">
        <title>Draft Genome Sequence of the N2-Fixing Cyanobacterium Nostoc piscinale CENA21, Isolated from the Brazilian Amazon Floodplain.</title>
        <authorList>
            <person name="Leao T."/>
            <person name="Guimaraes P.I."/>
            <person name="de Melo A.G."/>
            <person name="Ramos R.T."/>
            <person name="Leao P.N."/>
            <person name="Silva A."/>
            <person name="Fiore M.F."/>
            <person name="Schneider M.P."/>
        </authorList>
    </citation>
    <scope>NUCLEOTIDE SEQUENCE [LARGE SCALE GENOMIC DNA]</scope>
    <source>
        <strain evidence="2 3">CENA21</strain>
    </source>
</reference>
<keyword evidence="3" id="KW-1185">Reference proteome</keyword>
<feature type="transmembrane region" description="Helical" evidence="1">
    <location>
        <begin position="12"/>
        <end position="33"/>
    </location>
</feature>
<sequence>MNIYAKWFSRVTWLGIIVNMLFVIPSCFFPELMLWFLKMHQPDPIIWVRTAGMLLFIISAFYIPGAIDPNRYRATAWISIFPSRAFGSTFFICAVLFFGQDKGFLSIAFVDLFFGVVEAIFLTLATRSENAEAIAKEPAKQFS</sequence>
<feature type="transmembrane region" description="Helical" evidence="1">
    <location>
        <begin position="45"/>
        <end position="63"/>
    </location>
</feature>